<dbReference type="InterPro" id="IPR010499">
    <property type="entry name" value="AraC_E-bd"/>
</dbReference>
<dbReference type="Gene3D" id="3.20.80.10">
    <property type="entry name" value="Regulatory factor, effector binding domain"/>
    <property type="match status" value="1"/>
</dbReference>
<keyword evidence="1" id="KW-0238">DNA-binding</keyword>
<gene>
    <name evidence="3" type="ORF">E4665_15960</name>
</gene>
<reference evidence="3 4" key="1">
    <citation type="journal article" date="2015" name="Int. J. Syst. Evol. Microbiol.">
        <title>Sporolactobacillus shoreae sp. nov. and Sporolactobacillus spathodeae sp. nov., two spore-forming lactic acid bacteria isolated from tree barks in Thailand.</title>
        <authorList>
            <person name="Thamacharoensuk T."/>
            <person name="Kitahara M."/>
            <person name="Ohkuma M."/>
            <person name="Thongchul N."/>
            <person name="Tanasupawat S."/>
        </authorList>
    </citation>
    <scope>NUCLEOTIDE SEQUENCE [LARGE SCALE GENOMIC DNA]</scope>
    <source>
        <strain evidence="3 4">BK92</strain>
    </source>
</reference>
<comment type="caution">
    <text evidence="3">The sequence shown here is derived from an EMBL/GenBank/DDBJ whole genome shotgun (WGS) entry which is preliminary data.</text>
</comment>
<dbReference type="Pfam" id="PF06445">
    <property type="entry name" value="GyrI-like"/>
    <property type="match status" value="1"/>
</dbReference>
<dbReference type="InterPro" id="IPR011256">
    <property type="entry name" value="Reg_factor_effector_dom_sf"/>
</dbReference>
<dbReference type="SUPFAM" id="SSF55136">
    <property type="entry name" value="Probable bacterial effector-binding domain"/>
    <property type="match status" value="1"/>
</dbReference>
<evidence type="ECO:0000259" key="2">
    <source>
        <dbReference type="PROSITE" id="PS50937"/>
    </source>
</evidence>
<dbReference type="Proteomes" id="UP000298347">
    <property type="component" value="Unassembled WGS sequence"/>
</dbReference>
<feature type="domain" description="HTH merR-type" evidence="2">
    <location>
        <begin position="1"/>
        <end position="71"/>
    </location>
</feature>
<dbReference type="InterPro" id="IPR029442">
    <property type="entry name" value="GyrI-like"/>
</dbReference>
<dbReference type="AlphaFoldDB" id="A0A4Z0GJV3"/>
<dbReference type="Pfam" id="PF13411">
    <property type="entry name" value="MerR_1"/>
    <property type="match status" value="1"/>
</dbReference>
<evidence type="ECO:0000256" key="1">
    <source>
        <dbReference type="ARBA" id="ARBA00023125"/>
    </source>
</evidence>
<dbReference type="GO" id="GO:0003700">
    <property type="term" value="F:DNA-binding transcription factor activity"/>
    <property type="evidence" value="ECO:0007669"/>
    <property type="project" value="InterPro"/>
</dbReference>
<proteinExistence type="predicted"/>
<dbReference type="RefSeq" id="WP_135349798.1">
    <property type="nucleotide sequence ID" value="NZ_SRJD01000027.1"/>
</dbReference>
<sequence>MYKIGQFSKITNLTIKALRYYDEQNLLNPSYRNEENGYRYYNDSDFQKAQFILLLRSLEFSISEMKDVLNHCEMADDLSYFLEEKKILIERQILKEQALVEEISQSTAPKKAIAASHDYQIVIRTIEPMTVASMRYQGSYSDIGDYICRIYDVLKDNVKGQPICCYYDPDYSEIADIEVCVPIIRPVSARDLVIRELPAIKAICTTHKGPYEHLNQAYKAMIDYAIRENLLCGIPSRTVFLKGPGRIFTGNPNHFITEVMIPINGDA</sequence>
<dbReference type="SMART" id="SM00422">
    <property type="entry name" value="HTH_MERR"/>
    <property type="match status" value="1"/>
</dbReference>
<dbReference type="InterPro" id="IPR047057">
    <property type="entry name" value="MerR_fam"/>
</dbReference>
<dbReference type="EMBL" id="SRJD01000027">
    <property type="protein sequence ID" value="TGA96270.1"/>
    <property type="molecule type" value="Genomic_DNA"/>
</dbReference>
<accession>A0A4Z0GJV3</accession>
<dbReference type="InterPro" id="IPR009061">
    <property type="entry name" value="DNA-bd_dom_put_sf"/>
</dbReference>
<name>A0A4Z0GJV3_9BACL</name>
<dbReference type="PANTHER" id="PTHR30204">
    <property type="entry name" value="REDOX-CYCLING DRUG-SENSING TRANSCRIPTIONAL ACTIVATOR SOXR"/>
    <property type="match status" value="1"/>
</dbReference>
<dbReference type="Gene3D" id="1.10.1660.10">
    <property type="match status" value="1"/>
</dbReference>
<dbReference type="OrthoDB" id="9773308at2"/>
<protein>
    <submittedName>
        <fullName evidence="3">MerR family transcriptional regulator</fullName>
    </submittedName>
</protein>
<evidence type="ECO:0000313" key="4">
    <source>
        <dbReference type="Proteomes" id="UP000298347"/>
    </source>
</evidence>
<organism evidence="3 4">
    <name type="scientific">Sporolactobacillus shoreae</name>
    <dbReference type="NCBI Taxonomy" id="1465501"/>
    <lineage>
        <taxon>Bacteria</taxon>
        <taxon>Bacillati</taxon>
        <taxon>Bacillota</taxon>
        <taxon>Bacilli</taxon>
        <taxon>Bacillales</taxon>
        <taxon>Sporolactobacillaceae</taxon>
        <taxon>Sporolactobacillus</taxon>
    </lineage>
</organism>
<evidence type="ECO:0000313" key="3">
    <source>
        <dbReference type="EMBL" id="TGA96270.1"/>
    </source>
</evidence>
<dbReference type="InterPro" id="IPR000551">
    <property type="entry name" value="MerR-type_HTH_dom"/>
</dbReference>
<dbReference type="PROSITE" id="PS00552">
    <property type="entry name" value="HTH_MERR_1"/>
    <property type="match status" value="1"/>
</dbReference>
<dbReference type="SUPFAM" id="SSF46955">
    <property type="entry name" value="Putative DNA-binding domain"/>
    <property type="match status" value="1"/>
</dbReference>
<dbReference type="GO" id="GO:0003677">
    <property type="term" value="F:DNA binding"/>
    <property type="evidence" value="ECO:0007669"/>
    <property type="project" value="UniProtKB-KW"/>
</dbReference>
<dbReference type="PANTHER" id="PTHR30204:SF96">
    <property type="entry name" value="CHROMOSOME-ANCHORING PROTEIN RACA"/>
    <property type="match status" value="1"/>
</dbReference>
<dbReference type="PROSITE" id="PS50937">
    <property type="entry name" value="HTH_MERR_2"/>
    <property type="match status" value="1"/>
</dbReference>
<keyword evidence="4" id="KW-1185">Reference proteome</keyword>
<dbReference type="SMART" id="SM00871">
    <property type="entry name" value="AraC_E_bind"/>
    <property type="match status" value="1"/>
</dbReference>